<name>A0A7I9XQC8_9MYCO</name>
<proteinExistence type="predicted"/>
<accession>A0A7I9XQC8</accession>
<evidence type="ECO:0000313" key="1">
    <source>
        <dbReference type="EMBL" id="GFG72195.1"/>
    </source>
</evidence>
<dbReference type="InterPro" id="IPR004027">
    <property type="entry name" value="SEC_C_motif"/>
</dbReference>
<dbReference type="SUPFAM" id="SSF103642">
    <property type="entry name" value="Sec-C motif"/>
    <property type="match status" value="1"/>
</dbReference>
<keyword evidence="2" id="KW-1185">Reference proteome</keyword>
<gene>
    <name evidence="1" type="ORF">MSEN_39150</name>
</gene>
<evidence type="ECO:0008006" key="3">
    <source>
        <dbReference type="Google" id="ProtNLM"/>
    </source>
</evidence>
<dbReference type="Gene3D" id="3.10.450.50">
    <property type="match status" value="1"/>
</dbReference>
<organism evidence="1 2">
    <name type="scientific">Mycolicibacter senuensis</name>
    <dbReference type="NCBI Taxonomy" id="386913"/>
    <lineage>
        <taxon>Bacteria</taxon>
        <taxon>Bacillati</taxon>
        <taxon>Actinomycetota</taxon>
        <taxon>Actinomycetes</taxon>
        <taxon>Mycobacteriales</taxon>
        <taxon>Mycobacteriaceae</taxon>
        <taxon>Mycolicibacter</taxon>
    </lineage>
</organism>
<evidence type="ECO:0000313" key="2">
    <source>
        <dbReference type="Proteomes" id="UP000465263"/>
    </source>
</evidence>
<dbReference type="Pfam" id="PF02810">
    <property type="entry name" value="SEC-C"/>
    <property type="match status" value="1"/>
</dbReference>
<dbReference type="EMBL" id="BLKV01000002">
    <property type="protein sequence ID" value="GFG72195.1"/>
    <property type="molecule type" value="Genomic_DNA"/>
</dbReference>
<comment type="caution">
    <text evidence="1">The sequence shown here is derived from an EMBL/GenBank/DDBJ whole genome shotgun (WGS) entry which is preliminary data.</text>
</comment>
<dbReference type="AlphaFoldDB" id="A0A7I9XQC8"/>
<sequence length="658" mass="71038">MRVNGLAPSLTAMAEPFDPIGVLSKVLTEHGPLGDDDITERLRAAGVGDPAHVLRRLRLKIGIPAGQLVDDRWVWLPAILADRVFTRRVTEPEVSFDVLTVGPDLAPIAALCDCEPYQRLADGSAVHLVFSGDEQALDQLDIPEEMLNNGDVLALPVGTFEALGVDDGDLVGLRLGNTGLVVERVTAAAPSAAGAQLAVLLDGQPQLIDALVWTACLADPALFTEPVAPLSELAAERGLSRRGERLAPPDFDFSRWVFARQCERLARRHRLSDDDAVTLNTLLRLYGLLTVHHLRKSHPADDAATPAAIDFGDIMDDVAAALADPVIAESLATETVQDGRFSAGGLRELADALAPRVPPSARVACQWLRAVACEREGDIAGFERALLKAEAMDGAWPLPLLDLAGIASDRGDAEAGLALLRRARAKADHPLVYLLRLHRPTQRNDLGRNAPCWCGSGRKYKKCHLGGLPLCDRVGWLYHKAIAHVLFGDWTELRYAAAFERCRSVIVDDVEAFNAALADPVVIDTVLFEGGGFDEFLTVRGTLLPEDERELAEQWRLVPRSVFEIERVQRGGSVAVRDARTGERHEVAEYSAGYPLQPGQLVCARVVPVGVGMGFFGLEPISVQQRGPLLALLSGWPDPAELLAQLSGGAETTRVPAL</sequence>
<protein>
    <recommendedName>
        <fullName evidence="3">Zinc-binding protein</fullName>
    </recommendedName>
</protein>
<reference evidence="1 2" key="1">
    <citation type="journal article" date="2019" name="Emerg. Microbes Infect.">
        <title>Comprehensive subspecies identification of 175 nontuberculous mycobacteria species based on 7547 genomic profiles.</title>
        <authorList>
            <person name="Matsumoto Y."/>
            <person name="Kinjo T."/>
            <person name="Motooka D."/>
            <person name="Nabeya D."/>
            <person name="Jung N."/>
            <person name="Uechi K."/>
            <person name="Horii T."/>
            <person name="Iida T."/>
            <person name="Fujita J."/>
            <person name="Nakamura S."/>
        </authorList>
    </citation>
    <scope>NUCLEOTIDE SEQUENCE [LARGE SCALE GENOMIC DNA]</scope>
    <source>
        <strain evidence="1 2">JCM 16017</strain>
    </source>
</reference>
<dbReference type="Proteomes" id="UP000465263">
    <property type="component" value="Unassembled WGS sequence"/>
</dbReference>